<accession>A0A445FSX3</accession>
<dbReference type="GO" id="GO:0043161">
    <property type="term" value="P:proteasome-mediated ubiquitin-dependent protein catabolic process"/>
    <property type="evidence" value="ECO:0007669"/>
    <property type="project" value="TreeGrafter"/>
</dbReference>
<dbReference type="InterPro" id="IPR015915">
    <property type="entry name" value="Kelch-typ_b-propeller"/>
</dbReference>
<dbReference type="SUPFAM" id="SSF117281">
    <property type="entry name" value="Kelch motif"/>
    <property type="match status" value="1"/>
</dbReference>
<evidence type="ECO:0000313" key="3">
    <source>
        <dbReference type="Proteomes" id="UP000289340"/>
    </source>
</evidence>
<keyword evidence="3" id="KW-1185">Reference proteome</keyword>
<dbReference type="InterPro" id="IPR050354">
    <property type="entry name" value="F-box/kelch-repeat_ARATH"/>
</dbReference>
<dbReference type="Proteomes" id="UP000289340">
    <property type="component" value="Chromosome 18"/>
</dbReference>
<dbReference type="GO" id="GO:0005829">
    <property type="term" value="C:cytosol"/>
    <property type="evidence" value="ECO:0007669"/>
    <property type="project" value="TreeGrafter"/>
</dbReference>
<dbReference type="PANTHER" id="PTHR24414:SF44">
    <property type="entry name" value="F-BOX DOMAIN-CONTAINING PROTEIN"/>
    <property type="match status" value="1"/>
</dbReference>
<feature type="domain" description="F-box" evidence="1">
    <location>
        <begin position="17"/>
        <end position="51"/>
    </location>
</feature>
<dbReference type="InterPro" id="IPR036047">
    <property type="entry name" value="F-box-like_dom_sf"/>
</dbReference>
<evidence type="ECO:0000259" key="1">
    <source>
        <dbReference type="Pfam" id="PF00646"/>
    </source>
</evidence>
<dbReference type="PANTHER" id="PTHR24414">
    <property type="entry name" value="F-BOX/KELCH-REPEAT PROTEIN SKIP4"/>
    <property type="match status" value="1"/>
</dbReference>
<dbReference type="EMBL" id="QZWG01000018">
    <property type="protein sequence ID" value="RZB52008.1"/>
    <property type="molecule type" value="Genomic_DNA"/>
</dbReference>
<dbReference type="AlphaFoldDB" id="A0A445FSX3"/>
<reference evidence="2 3" key="1">
    <citation type="submission" date="2018-09" db="EMBL/GenBank/DDBJ databases">
        <title>A high-quality reference genome of wild soybean provides a powerful tool to mine soybean genomes.</title>
        <authorList>
            <person name="Xie M."/>
            <person name="Chung C.Y.L."/>
            <person name="Li M.-W."/>
            <person name="Wong F.-L."/>
            <person name="Chan T.-F."/>
            <person name="Lam H.-M."/>
        </authorList>
    </citation>
    <scope>NUCLEOTIDE SEQUENCE [LARGE SCALE GENOMIC DNA]</scope>
    <source>
        <strain evidence="3">cv. W05</strain>
        <tissue evidence="2">Hypocotyl of etiolated seedlings</tissue>
    </source>
</reference>
<evidence type="ECO:0000313" key="2">
    <source>
        <dbReference type="EMBL" id="RZB52008.1"/>
    </source>
</evidence>
<sequence>MATCIDEREDKAPMHGDILEAIFSHVPLIHLVSASHVSHEWKRAISTSLRYVNPAKPWLTVHIQSPRAPHVTATFAFDPRSREWFEIHAPSPNHITALRASHSTLLYMLSPREFTFSLDPLRLTWHHARPPRVWRTDPIVARVGSHIILAGGACDFEDEPLAVEAYDPESLAWLRCEPMPEILKGSTASTWLAVAVSGDKMHVTEKKSGVTYSFDCGTMTWQGPYNLRPSENVFYCVTGTIRGRLMVAGLVGDAENVKEVKLWEVKGELGLGLRYWCEEIGAIPKEMVVRLVMGEGDCCCCCWGVVGSIEVHWVGDYVYFQNRMEMEMVVCEVVNGRCEWWSVRNVAGNDVSRMGRMVFCGGHVGLEDLKRAIKDNCTFVEKK</sequence>
<dbReference type="Gene3D" id="1.20.1280.50">
    <property type="match status" value="1"/>
</dbReference>
<dbReference type="Gramene" id="XM_028357559.1">
    <property type="protein sequence ID" value="XP_028213360.1"/>
    <property type="gene ID" value="LOC114395719"/>
</dbReference>
<protein>
    <submittedName>
        <fullName evidence="2">F-box/kelch-repeat protein</fullName>
    </submittedName>
</protein>
<name>A0A445FSX3_GLYSO</name>
<comment type="caution">
    <text evidence="2">The sequence shown here is derived from an EMBL/GenBank/DDBJ whole genome shotgun (WGS) entry which is preliminary data.</text>
</comment>
<dbReference type="SUPFAM" id="SSF81383">
    <property type="entry name" value="F-box domain"/>
    <property type="match status" value="1"/>
</dbReference>
<dbReference type="InterPro" id="IPR001810">
    <property type="entry name" value="F-box_dom"/>
</dbReference>
<dbReference type="GO" id="GO:0005634">
    <property type="term" value="C:nucleus"/>
    <property type="evidence" value="ECO:0007669"/>
    <property type="project" value="TreeGrafter"/>
</dbReference>
<gene>
    <name evidence="2" type="ORF">D0Y65_048435</name>
</gene>
<dbReference type="CDD" id="cd09917">
    <property type="entry name" value="F-box_SF"/>
    <property type="match status" value="1"/>
</dbReference>
<dbReference type="Gene3D" id="2.120.10.80">
    <property type="entry name" value="Kelch-type beta propeller"/>
    <property type="match status" value="1"/>
</dbReference>
<proteinExistence type="predicted"/>
<organism evidence="2 3">
    <name type="scientific">Glycine soja</name>
    <name type="common">Wild soybean</name>
    <dbReference type="NCBI Taxonomy" id="3848"/>
    <lineage>
        <taxon>Eukaryota</taxon>
        <taxon>Viridiplantae</taxon>
        <taxon>Streptophyta</taxon>
        <taxon>Embryophyta</taxon>
        <taxon>Tracheophyta</taxon>
        <taxon>Spermatophyta</taxon>
        <taxon>Magnoliopsida</taxon>
        <taxon>eudicotyledons</taxon>
        <taxon>Gunneridae</taxon>
        <taxon>Pentapetalae</taxon>
        <taxon>rosids</taxon>
        <taxon>fabids</taxon>
        <taxon>Fabales</taxon>
        <taxon>Fabaceae</taxon>
        <taxon>Papilionoideae</taxon>
        <taxon>50 kb inversion clade</taxon>
        <taxon>NPAAA clade</taxon>
        <taxon>indigoferoid/millettioid clade</taxon>
        <taxon>Phaseoleae</taxon>
        <taxon>Glycine</taxon>
        <taxon>Glycine subgen. Soja</taxon>
    </lineage>
</organism>
<dbReference type="Pfam" id="PF00646">
    <property type="entry name" value="F-box"/>
    <property type="match status" value="1"/>
</dbReference>